<dbReference type="InterPro" id="IPR055270">
    <property type="entry name" value="Glyco_tran_10_C"/>
</dbReference>
<dbReference type="FunFam" id="3.40.50.11660:FF:000002">
    <property type="entry name" value="Alpha-(1,3)-fucosyltransferase"/>
    <property type="match status" value="1"/>
</dbReference>
<evidence type="ECO:0000259" key="13">
    <source>
        <dbReference type="Pfam" id="PF00852"/>
    </source>
</evidence>
<evidence type="ECO:0000256" key="4">
    <source>
        <dbReference type="ARBA" id="ARBA00022676"/>
    </source>
</evidence>
<keyword evidence="16" id="KW-1185">Reference proteome</keyword>
<dbReference type="AlphaFoldDB" id="A0A368FZC4"/>
<dbReference type="Proteomes" id="UP000252519">
    <property type="component" value="Unassembled WGS sequence"/>
</dbReference>
<dbReference type="InterPro" id="IPR038577">
    <property type="entry name" value="GT10-like_C_sf"/>
</dbReference>
<dbReference type="Gene3D" id="3.40.50.11660">
    <property type="entry name" value="Glycosyl transferase family 10, C-terminal domain"/>
    <property type="match status" value="1"/>
</dbReference>
<name>A0A368FZC4_ANCCA</name>
<comment type="caution">
    <text evidence="15">The sequence shown here is derived from an EMBL/GenBank/DDBJ whole genome shotgun (WGS) entry which is preliminary data.</text>
</comment>
<dbReference type="UniPathway" id="UPA00378"/>
<organism evidence="15 16">
    <name type="scientific">Ancylostoma caninum</name>
    <name type="common">Dog hookworm</name>
    <dbReference type="NCBI Taxonomy" id="29170"/>
    <lineage>
        <taxon>Eukaryota</taxon>
        <taxon>Metazoa</taxon>
        <taxon>Ecdysozoa</taxon>
        <taxon>Nematoda</taxon>
        <taxon>Chromadorea</taxon>
        <taxon>Rhabditida</taxon>
        <taxon>Rhabditina</taxon>
        <taxon>Rhabditomorpha</taxon>
        <taxon>Strongyloidea</taxon>
        <taxon>Ancylostomatidae</taxon>
        <taxon>Ancylostomatinae</taxon>
        <taxon>Ancylostoma</taxon>
    </lineage>
</organism>
<feature type="domain" description="Fucosyltransferase N-terminal" evidence="14">
    <location>
        <begin position="54"/>
        <end position="160"/>
    </location>
</feature>
<dbReference type="InterPro" id="IPR031481">
    <property type="entry name" value="Glyco_tran_10_N"/>
</dbReference>
<dbReference type="EMBL" id="JOJR01000636">
    <property type="protein sequence ID" value="RCN35667.1"/>
    <property type="molecule type" value="Genomic_DNA"/>
</dbReference>
<evidence type="ECO:0000256" key="2">
    <source>
        <dbReference type="ARBA" id="ARBA00004922"/>
    </source>
</evidence>
<dbReference type="GO" id="GO:0008417">
    <property type="term" value="F:fucosyltransferase activity"/>
    <property type="evidence" value="ECO:0007669"/>
    <property type="project" value="InterPro"/>
</dbReference>
<dbReference type="Pfam" id="PF00852">
    <property type="entry name" value="Glyco_transf_10"/>
    <property type="match status" value="1"/>
</dbReference>
<dbReference type="EC" id="2.4.1.-" evidence="12"/>
<evidence type="ECO:0000313" key="16">
    <source>
        <dbReference type="Proteomes" id="UP000252519"/>
    </source>
</evidence>
<gene>
    <name evidence="15" type="ORF">ANCCAN_18472</name>
</gene>
<evidence type="ECO:0000256" key="6">
    <source>
        <dbReference type="ARBA" id="ARBA00022692"/>
    </source>
</evidence>
<dbReference type="Pfam" id="PF17039">
    <property type="entry name" value="Glyco_tran_10_N"/>
    <property type="match status" value="1"/>
</dbReference>
<proteinExistence type="inferred from homology"/>
<evidence type="ECO:0000256" key="10">
    <source>
        <dbReference type="ARBA" id="ARBA00023136"/>
    </source>
</evidence>
<keyword evidence="5 12" id="KW-0808">Transferase</keyword>
<comment type="subcellular location">
    <subcellularLocation>
        <location evidence="1 12">Golgi apparatus</location>
        <location evidence="1 12">Golgi stack membrane</location>
        <topology evidence="1 12">Single-pass type II membrane protein</topology>
    </subcellularLocation>
</comment>
<evidence type="ECO:0000259" key="14">
    <source>
        <dbReference type="Pfam" id="PF17039"/>
    </source>
</evidence>
<dbReference type="OrthoDB" id="5790915at2759"/>
<evidence type="ECO:0000313" key="15">
    <source>
        <dbReference type="EMBL" id="RCN35667.1"/>
    </source>
</evidence>
<dbReference type="InterPro" id="IPR001503">
    <property type="entry name" value="Glyco_trans_10"/>
</dbReference>
<evidence type="ECO:0000256" key="5">
    <source>
        <dbReference type="ARBA" id="ARBA00022679"/>
    </source>
</evidence>
<comment type="similarity">
    <text evidence="3 12">Belongs to the glycosyltransferase 10 family.</text>
</comment>
<dbReference type="SUPFAM" id="SSF53756">
    <property type="entry name" value="UDP-Glycosyltransferase/glycogen phosphorylase"/>
    <property type="match status" value="1"/>
</dbReference>
<dbReference type="STRING" id="29170.A0A368FZC4"/>
<dbReference type="GO" id="GO:0032580">
    <property type="term" value="C:Golgi cisterna membrane"/>
    <property type="evidence" value="ECO:0007669"/>
    <property type="project" value="UniProtKB-SubCell"/>
</dbReference>
<keyword evidence="6 12" id="KW-0812">Transmembrane</keyword>
<keyword evidence="8" id="KW-1133">Transmembrane helix</keyword>
<comment type="pathway">
    <text evidence="2">Protein modification; protein glycosylation.</text>
</comment>
<dbReference type="PANTHER" id="PTHR48438:SF1">
    <property type="entry name" value="ALPHA-(1,3)-FUCOSYLTRANSFERASE C-RELATED"/>
    <property type="match status" value="1"/>
</dbReference>
<sequence length="375" mass="44104">MKTSARFRTLRENLSQKVVLLCVAAALMLSFSWFSYSGRVDWDSIAHHEPKSIPLIVAWTKYYSDTISNALKPTMVNCPYECDIVEREDMDDSRVPAAYIFHGRDLNSSDLPKRYPHQLMVMMLFEAPPYSGNSLFEMPVDYFNATMTYRKDSSYPWPYGKFETRNDHENVEDIITEKELQTALPRKRRGALIFVSHCDTHSSRETRIRQLSEVTNITVVGTCNWFYPTANKVKCPKGDPCEDDLIAEHRFYISFENSECRGYITEKFFKRMSQMLVPIVLKRIIYSDEDIPPDSFVALDDFHSYDLLAKHLDMLLHNDSEYMKYFKWTRRYRKPHNYKSDVGCKLCADLHAKKELRVDNIREHFYRNQCGPQFD</sequence>
<protein>
    <recommendedName>
        <fullName evidence="12">Fucosyltransferase</fullName>
        <ecNumber evidence="12">2.4.1.-</ecNumber>
    </recommendedName>
</protein>
<reference evidence="15 16" key="1">
    <citation type="submission" date="2014-10" db="EMBL/GenBank/DDBJ databases">
        <title>Draft genome of the hookworm Ancylostoma caninum.</title>
        <authorList>
            <person name="Mitreva M."/>
        </authorList>
    </citation>
    <scope>NUCLEOTIDE SEQUENCE [LARGE SCALE GENOMIC DNA]</scope>
    <source>
        <strain evidence="15 16">Baltimore</strain>
    </source>
</reference>
<keyword evidence="4 12" id="KW-0328">Glycosyltransferase</keyword>
<keyword evidence="10" id="KW-0472">Membrane</keyword>
<evidence type="ECO:0000256" key="8">
    <source>
        <dbReference type="ARBA" id="ARBA00022989"/>
    </source>
</evidence>
<keyword evidence="9 12" id="KW-0333">Golgi apparatus</keyword>
<evidence type="ECO:0000256" key="1">
    <source>
        <dbReference type="ARBA" id="ARBA00004447"/>
    </source>
</evidence>
<evidence type="ECO:0000256" key="9">
    <source>
        <dbReference type="ARBA" id="ARBA00023034"/>
    </source>
</evidence>
<accession>A0A368FZC4</accession>
<evidence type="ECO:0000256" key="11">
    <source>
        <dbReference type="ARBA" id="ARBA00023180"/>
    </source>
</evidence>
<dbReference type="PANTHER" id="PTHR48438">
    <property type="entry name" value="ALPHA-(1,3)-FUCOSYLTRANSFERASE C-RELATED"/>
    <property type="match status" value="1"/>
</dbReference>
<keyword evidence="11" id="KW-0325">Glycoprotein</keyword>
<feature type="domain" description="Fucosyltransferase C-terminal" evidence="13">
    <location>
        <begin position="185"/>
        <end position="355"/>
    </location>
</feature>
<keyword evidence="7" id="KW-0735">Signal-anchor</keyword>
<evidence type="ECO:0000256" key="12">
    <source>
        <dbReference type="RuleBase" id="RU003832"/>
    </source>
</evidence>
<evidence type="ECO:0000256" key="7">
    <source>
        <dbReference type="ARBA" id="ARBA00022968"/>
    </source>
</evidence>
<evidence type="ECO:0000256" key="3">
    <source>
        <dbReference type="ARBA" id="ARBA00008919"/>
    </source>
</evidence>